<evidence type="ECO:0000259" key="2">
    <source>
        <dbReference type="Pfam" id="PF04993"/>
    </source>
</evidence>
<sequence>MSTSPDVVAFIEDQLGGLFVRTRAMFGEFGLYCDEKIVALICDDDLFLKPSSIDPVLLERTELAPPYPGAKNYYRVPGDALEDRDWLRAVVQATADALPLPKPRTPKQAKPRSVTPSPSQDS</sequence>
<dbReference type="SUPFAM" id="SSF159894">
    <property type="entry name" value="YgaC/TfoX-N like"/>
    <property type="match status" value="1"/>
</dbReference>
<feature type="region of interest" description="Disordered" evidence="1">
    <location>
        <begin position="97"/>
        <end position="122"/>
    </location>
</feature>
<proteinExistence type="predicted"/>
<feature type="domain" description="TfoX N-terminal" evidence="2">
    <location>
        <begin position="20"/>
        <end position="97"/>
    </location>
</feature>
<evidence type="ECO:0000313" key="4">
    <source>
        <dbReference type="Proteomes" id="UP001501803"/>
    </source>
</evidence>
<keyword evidence="4" id="KW-1185">Reference proteome</keyword>
<dbReference type="Proteomes" id="UP001501803">
    <property type="component" value="Unassembled WGS sequence"/>
</dbReference>
<accession>A0ABP7K4S0</accession>
<name>A0ABP7K4S0_9MICO</name>
<gene>
    <name evidence="3" type="ORF">GCM10022381_05930</name>
</gene>
<dbReference type="Gene3D" id="3.30.1460.30">
    <property type="entry name" value="YgaC/TfoX-N like chaperone"/>
    <property type="match status" value="1"/>
</dbReference>
<dbReference type="InterPro" id="IPR007076">
    <property type="entry name" value="TfoX_N"/>
</dbReference>
<protein>
    <submittedName>
        <fullName evidence="3">TfoX/Sxy family protein</fullName>
    </submittedName>
</protein>
<dbReference type="EMBL" id="BAABCN010000002">
    <property type="protein sequence ID" value="GAA3864945.1"/>
    <property type="molecule type" value="Genomic_DNA"/>
</dbReference>
<reference evidence="4" key="1">
    <citation type="journal article" date="2019" name="Int. J. Syst. Evol. Microbiol.">
        <title>The Global Catalogue of Microorganisms (GCM) 10K type strain sequencing project: providing services to taxonomists for standard genome sequencing and annotation.</title>
        <authorList>
            <consortium name="The Broad Institute Genomics Platform"/>
            <consortium name="The Broad Institute Genome Sequencing Center for Infectious Disease"/>
            <person name="Wu L."/>
            <person name="Ma J."/>
        </authorList>
    </citation>
    <scope>NUCLEOTIDE SEQUENCE [LARGE SCALE GENOMIC DNA]</scope>
    <source>
        <strain evidence="4">JCM 17021</strain>
    </source>
</reference>
<dbReference type="RefSeq" id="WP_345062119.1">
    <property type="nucleotide sequence ID" value="NZ_BAABCN010000002.1"/>
</dbReference>
<dbReference type="Pfam" id="PF04993">
    <property type="entry name" value="TfoX_N"/>
    <property type="match status" value="1"/>
</dbReference>
<comment type="caution">
    <text evidence="3">The sequence shown here is derived from an EMBL/GenBank/DDBJ whole genome shotgun (WGS) entry which is preliminary data.</text>
</comment>
<evidence type="ECO:0000256" key="1">
    <source>
        <dbReference type="SAM" id="MobiDB-lite"/>
    </source>
</evidence>
<organism evidence="3 4">
    <name type="scientific">Leifsonia kafniensis</name>
    <dbReference type="NCBI Taxonomy" id="475957"/>
    <lineage>
        <taxon>Bacteria</taxon>
        <taxon>Bacillati</taxon>
        <taxon>Actinomycetota</taxon>
        <taxon>Actinomycetes</taxon>
        <taxon>Micrococcales</taxon>
        <taxon>Microbacteriaceae</taxon>
        <taxon>Leifsonia</taxon>
    </lineage>
</organism>
<evidence type="ECO:0000313" key="3">
    <source>
        <dbReference type="EMBL" id="GAA3864945.1"/>
    </source>
</evidence>